<feature type="non-terminal residue" evidence="1">
    <location>
        <position position="1"/>
    </location>
</feature>
<name>A0A8S2D6F4_9BILA</name>
<dbReference type="Proteomes" id="UP000682733">
    <property type="component" value="Unassembled WGS sequence"/>
</dbReference>
<dbReference type="AlphaFoldDB" id="A0A8S2D6F4"/>
<protein>
    <submittedName>
        <fullName evidence="1">Uncharacterized protein</fullName>
    </submittedName>
</protein>
<gene>
    <name evidence="1" type="ORF">OVA965_LOCUS7063</name>
    <name evidence="2" type="ORF">TMI583_LOCUS7059</name>
</gene>
<reference evidence="1" key="1">
    <citation type="submission" date="2021-02" db="EMBL/GenBank/DDBJ databases">
        <authorList>
            <person name="Nowell W R."/>
        </authorList>
    </citation>
    <scope>NUCLEOTIDE SEQUENCE</scope>
</reference>
<proteinExistence type="predicted"/>
<comment type="caution">
    <text evidence="1">The sequence shown here is derived from an EMBL/GenBank/DDBJ whole genome shotgun (WGS) entry which is preliminary data.</text>
</comment>
<evidence type="ECO:0000313" key="3">
    <source>
        <dbReference type="Proteomes" id="UP000677228"/>
    </source>
</evidence>
<organism evidence="1 3">
    <name type="scientific">Didymodactylos carnosus</name>
    <dbReference type="NCBI Taxonomy" id="1234261"/>
    <lineage>
        <taxon>Eukaryota</taxon>
        <taxon>Metazoa</taxon>
        <taxon>Spiralia</taxon>
        <taxon>Gnathifera</taxon>
        <taxon>Rotifera</taxon>
        <taxon>Eurotatoria</taxon>
        <taxon>Bdelloidea</taxon>
        <taxon>Philodinida</taxon>
        <taxon>Philodinidae</taxon>
        <taxon>Didymodactylos</taxon>
    </lineage>
</organism>
<sequence>EYYCLYWSVYEWNVEDISNMHVIVPYCIRTNEKQFILYENNQCYGTKYSFKQLKLDNVTSNDLRKWHAPIDLIDDYQAYLDRVNIYYSQLSYCNCTNEQTFGMACEYYFHDSISEPLSFSNIIQKRFEMKKMYR</sequence>
<evidence type="ECO:0000313" key="2">
    <source>
        <dbReference type="EMBL" id="CAF3634690.1"/>
    </source>
</evidence>
<accession>A0A8S2D6F4</accession>
<dbReference type="EMBL" id="CAJOBA010002204">
    <property type="protein sequence ID" value="CAF3634690.1"/>
    <property type="molecule type" value="Genomic_DNA"/>
</dbReference>
<dbReference type="EMBL" id="CAJNOK010002204">
    <property type="protein sequence ID" value="CAF0849432.1"/>
    <property type="molecule type" value="Genomic_DNA"/>
</dbReference>
<dbReference type="Proteomes" id="UP000677228">
    <property type="component" value="Unassembled WGS sequence"/>
</dbReference>
<evidence type="ECO:0000313" key="1">
    <source>
        <dbReference type="EMBL" id="CAF0849432.1"/>
    </source>
</evidence>